<dbReference type="OrthoDB" id="166134at2759"/>
<dbReference type="PANTHER" id="PTHR23164">
    <property type="entry name" value="EARLY ENDOSOME ANTIGEN 1"/>
    <property type="match status" value="1"/>
</dbReference>
<evidence type="ECO:0000313" key="7">
    <source>
        <dbReference type="EMBL" id="ODV58918.1"/>
    </source>
</evidence>
<accession>A0A1D2VB73</accession>
<dbReference type="InterPro" id="IPR021565">
    <property type="entry name" value="Rbsn_Rab-bd"/>
</dbReference>
<dbReference type="InParanoid" id="A0A1D2VB73"/>
<feature type="region of interest" description="Disordered" evidence="5">
    <location>
        <begin position="278"/>
        <end position="310"/>
    </location>
</feature>
<keyword evidence="2 4" id="KW-0863">Zinc-finger</keyword>
<dbReference type="Gene3D" id="3.30.40.10">
    <property type="entry name" value="Zinc/RING finger domain, C3HC4 (zinc finger)"/>
    <property type="match status" value="1"/>
</dbReference>
<evidence type="ECO:0000259" key="6">
    <source>
        <dbReference type="PROSITE" id="PS50178"/>
    </source>
</evidence>
<keyword evidence="8" id="KW-1185">Reference proteome</keyword>
<dbReference type="EMBL" id="KV454489">
    <property type="protein sequence ID" value="ODV58918.1"/>
    <property type="molecule type" value="Genomic_DNA"/>
</dbReference>
<dbReference type="InterPro" id="IPR013087">
    <property type="entry name" value="Znf_C2H2_type"/>
</dbReference>
<dbReference type="GO" id="GO:0032266">
    <property type="term" value="F:phosphatidylinositol-3-phosphate binding"/>
    <property type="evidence" value="ECO:0007669"/>
    <property type="project" value="UniProtKB-ARBA"/>
</dbReference>
<dbReference type="AlphaFoldDB" id="A0A1D2VB73"/>
<evidence type="ECO:0000256" key="1">
    <source>
        <dbReference type="ARBA" id="ARBA00022723"/>
    </source>
</evidence>
<dbReference type="GO" id="GO:0098588">
    <property type="term" value="C:bounding membrane of organelle"/>
    <property type="evidence" value="ECO:0007669"/>
    <property type="project" value="UniProtKB-ARBA"/>
</dbReference>
<reference evidence="8" key="1">
    <citation type="submission" date="2016-05" db="EMBL/GenBank/DDBJ databases">
        <title>Comparative genomics of biotechnologically important yeasts.</title>
        <authorList>
            <consortium name="DOE Joint Genome Institute"/>
            <person name="Riley R."/>
            <person name="Haridas S."/>
            <person name="Wolfe K.H."/>
            <person name="Lopes M.R."/>
            <person name="Hittinger C.T."/>
            <person name="Goker M."/>
            <person name="Salamov A."/>
            <person name="Wisecaver J."/>
            <person name="Long T.M."/>
            <person name="Aerts A.L."/>
            <person name="Barry K."/>
            <person name="Choi C."/>
            <person name="Clum A."/>
            <person name="Coughlan A.Y."/>
            <person name="Deshpande S."/>
            <person name="Douglass A.P."/>
            <person name="Hanson S.J."/>
            <person name="Klenk H.-P."/>
            <person name="Labutti K."/>
            <person name="Lapidus A."/>
            <person name="Lindquist E."/>
            <person name="Lipzen A."/>
            <person name="Meier-Kolthoff J.P."/>
            <person name="Ohm R.A."/>
            <person name="Otillar R.P."/>
            <person name="Pangilinan J."/>
            <person name="Peng Y."/>
            <person name="Rokas A."/>
            <person name="Rosa C.A."/>
            <person name="Scheuner C."/>
            <person name="Sibirny A.A."/>
            <person name="Slot J.C."/>
            <person name="Stielow J.B."/>
            <person name="Sun H."/>
            <person name="Kurtzman C.P."/>
            <person name="Blackwell M."/>
            <person name="Grigoriev I.V."/>
            <person name="Jeffries T.W."/>
        </authorList>
    </citation>
    <scope>NUCLEOTIDE SEQUENCE [LARGE SCALE GENOMIC DNA]</scope>
    <source>
        <strain evidence="8">DSM 1968</strain>
    </source>
</reference>
<dbReference type="PROSITE" id="PS00028">
    <property type="entry name" value="ZINC_FINGER_C2H2_1"/>
    <property type="match status" value="1"/>
</dbReference>
<evidence type="ECO:0000256" key="5">
    <source>
        <dbReference type="SAM" id="MobiDB-lite"/>
    </source>
</evidence>
<dbReference type="Pfam" id="PF11464">
    <property type="entry name" value="Rbsn"/>
    <property type="match status" value="1"/>
</dbReference>
<feature type="compositionally biased region" description="Basic and acidic residues" evidence="5">
    <location>
        <begin position="294"/>
        <end position="310"/>
    </location>
</feature>
<name>A0A1D2VB73_9ASCO</name>
<sequence>MISRRVLGSVRNGETSNKGIVLGKSIDKDKNKKDITFNQNQNNSIDHNDHNSNSNSIDGVDNIDRTNKIEQDLKCPICEESMIALSQLNKHLDDLHFSAPESENKQNDLGNLNKILNENDNQKTKKLKHLNGNKNENIPGFNNNNDNSNNNNNINNTEADNNVNIFNKDKIIIKDLSFEFEKSREKYLEEKEIEVIKLRKRIYLLNDNYEQSKSNKNRNKFKQNERNLINWEEDKSVKNCFICNTRFNFLIRKHHCRLCGKIVCDGLGELFDSNDHSNSNIKNKKDKNQSNSNDIEKEKEKEKEGEKENISERCSMVVPISLLVDNKSKYKDNYNEKKEIDKDDSNYKLRVCLNCKEILFLKKNFIKNKMKNENKEFFRNFKMIKNYEKLISNNLILLRNFNGDSADSVDNANVNRVKNKFIKYFRNYEMILQKMSKNQGKDEENKSSNMAQIQKNVRVYCLNYLNTKMNEFKEICDEMENKSKVGNGDINGRKSSKYQELDSKTVEEIKENREKLIIMKEQKYLLEHQLSNIIKQRKFEDMQILRENIKQLDTVIQELCQQLDGEQFI</sequence>
<evidence type="ECO:0000256" key="3">
    <source>
        <dbReference type="ARBA" id="ARBA00022833"/>
    </source>
</evidence>
<dbReference type="SUPFAM" id="SSF57903">
    <property type="entry name" value="FYVE/PHD zinc finger"/>
    <property type="match status" value="1"/>
</dbReference>
<dbReference type="Proteomes" id="UP000095038">
    <property type="component" value="Unassembled WGS sequence"/>
</dbReference>
<evidence type="ECO:0000256" key="4">
    <source>
        <dbReference type="PROSITE-ProRule" id="PRU00091"/>
    </source>
</evidence>
<dbReference type="PROSITE" id="PS50178">
    <property type="entry name" value="ZF_FYVE"/>
    <property type="match status" value="1"/>
</dbReference>
<dbReference type="InterPro" id="IPR011011">
    <property type="entry name" value="Znf_FYVE_PHD"/>
</dbReference>
<dbReference type="PANTHER" id="PTHR23164:SF30">
    <property type="entry name" value="EARLY ENDOSOME ANTIGEN 1"/>
    <property type="match status" value="1"/>
</dbReference>
<proteinExistence type="predicted"/>
<gene>
    <name evidence="7" type="ORF">ASCRUDRAFT_117732</name>
</gene>
<organism evidence="7 8">
    <name type="scientific">Ascoidea rubescens DSM 1968</name>
    <dbReference type="NCBI Taxonomy" id="1344418"/>
    <lineage>
        <taxon>Eukaryota</taxon>
        <taxon>Fungi</taxon>
        <taxon>Dikarya</taxon>
        <taxon>Ascomycota</taxon>
        <taxon>Saccharomycotina</taxon>
        <taxon>Saccharomycetes</taxon>
        <taxon>Ascoideaceae</taxon>
        <taxon>Ascoidea</taxon>
    </lineage>
</organism>
<dbReference type="Pfam" id="PF01363">
    <property type="entry name" value="FYVE"/>
    <property type="match status" value="1"/>
</dbReference>
<feature type="compositionally biased region" description="Low complexity" evidence="5">
    <location>
        <begin position="39"/>
        <end position="57"/>
    </location>
</feature>
<dbReference type="RefSeq" id="XP_020045225.1">
    <property type="nucleotide sequence ID" value="XM_020188858.1"/>
</dbReference>
<protein>
    <recommendedName>
        <fullName evidence="6">FYVE-type domain-containing protein</fullName>
    </recommendedName>
</protein>
<evidence type="ECO:0000313" key="8">
    <source>
        <dbReference type="Proteomes" id="UP000095038"/>
    </source>
</evidence>
<dbReference type="FunCoup" id="A0A1D2VB73">
    <property type="interactions" value="76"/>
</dbReference>
<dbReference type="InterPro" id="IPR013083">
    <property type="entry name" value="Znf_RING/FYVE/PHD"/>
</dbReference>
<evidence type="ECO:0000256" key="2">
    <source>
        <dbReference type="ARBA" id="ARBA00022771"/>
    </source>
</evidence>
<feature type="region of interest" description="Disordered" evidence="5">
    <location>
        <begin position="135"/>
        <end position="159"/>
    </location>
</feature>
<feature type="domain" description="FYVE-type" evidence="6">
    <location>
        <begin position="234"/>
        <end position="265"/>
    </location>
</feature>
<dbReference type="CDD" id="cd15737">
    <property type="entry name" value="FYVE2_Vac1p_like"/>
    <property type="match status" value="1"/>
</dbReference>
<dbReference type="STRING" id="1344418.A0A1D2VB73"/>
<dbReference type="GO" id="GO:0008270">
    <property type="term" value="F:zinc ion binding"/>
    <property type="evidence" value="ECO:0007669"/>
    <property type="project" value="UniProtKB-KW"/>
</dbReference>
<dbReference type="InterPro" id="IPR017455">
    <property type="entry name" value="Znf_FYVE-rel"/>
</dbReference>
<keyword evidence="3" id="KW-0862">Zinc</keyword>
<dbReference type="GeneID" id="30962494"/>
<dbReference type="SMART" id="SM00064">
    <property type="entry name" value="FYVE"/>
    <property type="match status" value="1"/>
</dbReference>
<feature type="region of interest" description="Disordered" evidence="5">
    <location>
        <begin position="39"/>
        <end position="62"/>
    </location>
</feature>
<keyword evidence="1" id="KW-0479">Metal-binding</keyword>
<dbReference type="InterPro" id="IPR000306">
    <property type="entry name" value="Znf_FYVE"/>
</dbReference>